<dbReference type="SMART" id="SM00387">
    <property type="entry name" value="HATPase_c"/>
    <property type="match status" value="1"/>
</dbReference>
<dbReference type="PANTHER" id="PTHR45339:SF5">
    <property type="entry name" value="HISTIDINE KINASE"/>
    <property type="match status" value="1"/>
</dbReference>
<dbReference type="Gene3D" id="3.30.565.10">
    <property type="entry name" value="Histidine kinase-like ATPase, C-terminal domain"/>
    <property type="match status" value="1"/>
</dbReference>
<feature type="domain" description="PAC" evidence="10">
    <location>
        <begin position="569"/>
        <end position="621"/>
    </location>
</feature>
<comment type="caution">
    <text evidence="12">The sequence shown here is derived from an EMBL/GenBank/DDBJ whole genome shotgun (WGS) entry which is preliminary data.</text>
</comment>
<dbReference type="RefSeq" id="WP_163301759.1">
    <property type="nucleotide sequence ID" value="NZ_JAAGRQ010000025.1"/>
</dbReference>
<evidence type="ECO:0000259" key="11">
    <source>
        <dbReference type="PROSITE" id="PS50839"/>
    </source>
</evidence>
<dbReference type="PROSITE" id="PS50110">
    <property type="entry name" value="RESPONSE_REGULATORY"/>
    <property type="match status" value="1"/>
</dbReference>
<dbReference type="SUPFAM" id="SSF55781">
    <property type="entry name" value="GAF domain-like"/>
    <property type="match status" value="2"/>
</dbReference>
<feature type="modified residue" description="4-aspartylphosphate" evidence="6">
    <location>
        <position position="1126"/>
    </location>
</feature>
<dbReference type="InterPro" id="IPR011006">
    <property type="entry name" value="CheY-like_superfamily"/>
</dbReference>
<dbReference type="SMART" id="SM00091">
    <property type="entry name" value="PAS"/>
    <property type="match status" value="1"/>
</dbReference>
<dbReference type="SMART" id="SM00388">
    <property type="entry name" value="HisKA"/>
    <property type="match status" value="1"/>
</dbReference>
<evidence type="ECO:0000313" key="13">
    <source>
        <dbReference type="Proteomes" id="UP000469724"/>
    </source>
</evidence>
<dbReference type="SMART" id="SM00448">
    <property type="entry name" value="REC"/>
    <property type="match status" value="1"/>
</dbReference>
<dbReference type="PANTHER" id="PTHR45339">
    <property type="entry name" value="HYBRID SIGNAL TRANSDUCTION HISTIDINE KINASE J"/>
    <property type="match status" value="1"/>
</dbReference>
<dbReference type="InterPro" id="IPR029016">
    <property type="entry name" value="GAF-like_dom_sf"/>
</dbReference>
<dbReference type="PRINTS" id="PR00344">
    <property type="entry name" value="BCTRLSENSOR"/>
</dbReference>
<dbReference type="InterPro" id="IPR001610">
    <property type="entry name" value="PAC"/>
</dbReference>
<evidence type="ECO:0000256" key="5">
    <source>
        <dbReference type="ARBA" id="ARBA00022777"/>
    </source>
</evidence>
<sequence>MNRPLPHIPKARRKSLLAAFSVALALCIVWFFAVDAFRTRVVAEKREELRARCDIQHVALESQIGSRLARLGGLAAFVEAKLLTGHTLEEFPVFASGLVGGDAGIRSLSIAPNGIVDMSYPPEQSRLLIGHDLSNDPRPKGREDYRQAVESRNLVISGPFELLRGGLGLVARKAVYLHGVYWGMVNIALDVPDILAEAGISREMDGVSLALRGEDGRVFFGDDRIFTENPVILRVELPEGHWELAAVLRGGWDAAVSFRLSVFQIGSLVIVFLLSLLTYFVVNRQERLSAAVAVKTRETTAANEALFRSNRALKTLSGCNHVLLQATSEQELLDDMCRAIVEVGGYHAVWVGQVEDDAAKTVLPLASAGIDLKAVRRLAVVWDGDQPRGRGPVGRAIRENRTIFVTDAAADPGMAPWREDIGHNGPLSIMSLPLRNDAGVFGVLCIDARGVGAFGDDEIPLLEELAGDMAHGISYLRALGERERAKVDLAREREQARRYLNIAGVLMVGLDVSGRITLINRKGLEILGYHDEHELLGKDWIETCIPDEARRSLREVMGGMLHGSGGFRDVYENQVLRRDGSRRLLIFHNTALSDEAGMATGLLSSGEDITERKAAEDRLHRELSANVAVAAISRALLGGGASFTDLSKIVLGAARQVTGSQHGYVGVIDEKTGNLASLTLTEMLEGQCNLPADKVKTEFSPNPDGSYPCLWGVTLNTGKPLVVDDPTRHPAFRGLPGGHVPLENFMSVPVVTEGRILGQIALANAPGGYGEHEVRTVSRMAVLLGLAIVRKRDENELHRAKRLADAANEAKTQFLANMSHELRTPINGIMGMTQLALAEELPDEQREFWEIARESSDRLIQIVNNLLELASIEAGALEPVLRSFSLRGLMDSLERTHAVAAAFKGLPLHFDIAPTVPDQLVGDDFRLRQVINILVGNALRHTQAGSVRVAVTPLETGQALADGLVRVAGDFSGACLLFSVTDTGIGIPADKHRSIFDSFTLAEEYLTKKYSGSGLGLSIAKSVVELLGGTIRVESAPGEGSTFSFTSVFWPAGGETVQAQPAPAEAASEAPELPPLRVLVVEDEPVNRMALVKSLSRRGHTPVEAENGLEALKALEGAPFDLVLMDIQMPVMDGLAATRHIRNGEVPGIDRNIPVIALTAYAMESDRERFLAVGMNGYVPKPFEITTLLAAMGRAVTRKGAGD</sequence>
<dbReference type="InterPro" id="IPR001789">
    <property type="entry name" value="Sig_transdc_resp-reg_receiver"/>
</dbReference>
<keyword evidence="13" id="KW-1185">Reference proteome</keyword>
<dbReference type="SUPFAM" id="SSF47384">
    <property type="entry name" value="Homodimeric domain of signal transducing histidine kinase"/>
    <property type="match status" value="1"/>
</dbReference>
<dbReference type="Gene3D" id="1.10.287.130">
    <property type="match status" value="1"/>
</dbReference>
<protein>
    <recommendedName>
        <fullName evidence="2">histidine kinase</fullName>
        <ecNumber evidence="2">2.7.13.3</ecNumber>
    </recommendedName>
</protein>
<evidence type="ECO:0000259" key="10">
    <source>
        <dbReference type="PROSITE" id="PS50113"/>
    </source>
</evidence>
<keyword evidence="3 6" id="KW-0597">Phosphoprotein</keyword>
<dbReference type="InterPro" id="IPR013767">
    <property type="entry name" value="PAS_fold"/>
</dbReference>
<evidence type="ECO:0000256" key="6">
    <source>
        <dbReference type="PROSITE-ProRule" id="PRU00169"/>
    </source>
</evidence>
<dbReference type="GO" id="GO:0006355">
    <property type="term" value="P:regulation of DNA-templated transcription"/>
    <property type="evidence" value="ECO:0007669"/>
    <property type="project" value="InterPro"/>
</dbReference>
<evidence type="ECO:0000256" key="3">
    <source>
        <dbReference type="ARBA" id="ARBA00022553"/>
    </source>
</evidence>
<dbReference type="CDD" id="cd16922">
    <property type="entry name" value="HATPase_EvgS-ArcB-TorS-like"/>
    <property type="match status" value="1"/>
</dbReference>
<reference evidence="12 13" key="1">
    <citation type="submission" date="2020-02" db="EMBL/GenBank/DDBJ databases">
        <title>Comparative genomics of sulfur disproportionating microorganisms.</title>
        <authorList>
            <person name="Ward L.M."/>
            <person name="Bertran E."/>
            <person name="Johnston D.T."/>
        </authorList>
    </citation>
    <scope>NUCLEOTIDE SEQUENCE [LARGE SCALE GENOMIC DNA]</scope>
    <source>
        <strain evidence="12 13">DSM 3696</strain>
    </source>
</reference>
<dbReference type="SMART" id="SM00086">
    <property type="entry name" value="PAC"/>
    <property type="match status" value="1"/>
</dbReference>
<dbReference type="NCBIfam" id="TIGR00229">
    <property type="entry name" value="sensory_box"/>
    <property type="match status" value="1"/>
</dbReference>
<keyword evidence="7" id="KW-1133">Transmembrane helix</keyword>
<accession>A0A7K3NND3</accession>
<dbReference type="EMBL" id="JAAGRQ010000025">
    <property type="protein sequence ID" value="NDY56709.1"/>
    <property type="molecule type" value="Genomic_DNA"/>
</dbReference>
<dbReference type="PROSITE" id="PS50113">
    <property type="entry name" value="PAC"/>
    <property type="match status" value="1"/>
</dbReference>
<evidence type="ECO:0000259" key="8">
    <source>
        <dbReference type="PROSITE" id="PS50109"/>
    </source>
</evidence>
<dbReference type="SUPFAM" id="SSF55874">
    <property type="entry name" value="ATPase domain of HSP90 chaperone/DNA topoisomerase II/histidine kinase"/>
    <property type="match status" value="1"/>
</dbReference>
<comment type="catalytic activity">
    <reaction evidence="1">
        <text>ATP + protein L-histidine = ADP + protein N-phospho-L-histidine.</text>
        <dbReference type="EC" id="2.7.13.3"/>
    </reaction>
</comment>
<dbReference type="InterPro" id="IPR000014">
    <property type="entry name" value="PAS"/>
</dbReference>
<dbReference type="PROSITE" id="PS50839">
    <property type="entry name" value="CHASE"/>
    <property type="match status" value="1"/>
</dbReference>
<dbReference type="InterPro" id="IPR035965">
    <property type="entry name" value="PAS-like_dom_sf"/>
</dbReference>
<feature type="transmembrane region" description="Helical" evidence="7">
    <location>
        <begin position="262"/>
        <end position="282"/>
    </location>
</feature>
<keyword evidence="7" id="KW-0812">Transmembrane</keyword>
<dbReference type="GO" id="GO:0000155">
    <property type="term" value="F:phosphorelay sensor kinase activity"/>
    <property type="evidence" value="ECO:0007669"/>
    <property type="project" value="InterPro"/>
</dbReference>
<dbReference type="InterPro" id="IPR003018">
    <property type="entry name" value="GAF"/>
</dbReference>
<dbReference type="Pfam" id="PF13185">
    <property type="entry name" value="GAF_2"/>
    <property type="match status" value="2"/>
</dbReference>
<evidence type="ECO:0000313" key="12">
    <source>
        <dbReference type="EMBL" id="NDY56709.1"/>
    </source>
</evidence>
<dbReference type="SMART" id="SM01079">
    <property type="entry name" value="CHASE"/>
    <property type="match status" value="1"/>
</dbReference>
<dbReference type="Gene3D" id="3.40.50.2300">
    <property type="match status" value="1"/>
</dbReference>
<dbReference type="CDD" id="cd00130">
    <property type="entry name" value="PAS"/>
    <property type="match status" value="1"/>
</dbReference>
<dbReference type="Gene3D" id="3.30.450.20">
    <property type="entry name" value="PAS domain"/>
    <property type="match status" value="1"/>
</dbReference>
<dbReference type="AlphaFoldDB" id="A0A7K3NND3"/>
<dbReference type="Proteomes" id="UP000469724">
    <property type="component" value="Unassembled WGS sequence"/>
</dbReference>
<dbReference type="SMART" id="SM00065">
    <property type="entry name" value="GAF"/>
    <property type="match status" value="2"/>
</dbReference>
<dbReference type="Pfam" id="PF00512">
    <property type="entry name" value="HisKA"/>
    <property type="match status" value="1"/>
</dbReference>
<dbReference type="Gene3D" id="3.30.450.40">
    <property type="match status" value="2"/>
</dbReference>
<dbReference type="SUPFAM" id="SSF52172">
    <property type="entry name" value="CheY-like"/>
    <property type="match status" value="1"/>
</dbReference>
<dbReference type="Pfam" id="PF02518">
    <property type="entry name" value="HATPase_c"/>
    <property type="match status" value="1"/>
</dbReference>
<name>A0A7K3NND3_9BACT</name>
<dbReference type="InterPro" id="IPR036890">
    <property type="entry name" value="HATPase_C_sf"/>
</dbReference>
<dbReference type="SUPFAM" id="SSF55785">
    <property type="entry name" value="PYP-like sensor domain (PAS domain)"/>
    <property type="match status" value="1"/>
</dbReference>
<dbReference type="Pfam" id="PF00989">
    <property type="entry name" value="PAS"/>
    <property type="match status" value="1"/>
</dbReference>
<evidence type="ECO:0000256" key="2">
    <source>
        <dbReference type="ARBA" id="ARBA00012438"/>
    </source>
</evidence>
<dbReference type="InterPro" id="IPR003661">
    <property type="entry name" value="HisK_dim/P_dom"/>
</dbReference>
<dbReference type="EC" id="2.7.13.3" evidence="2"/>
<keyword evidence="7" id="KW-0472">Membrane</keyword>
<dbReference type="InterPro" id="IPR006189">
    <property type="entry name" value="CHASE_dom"/>
</dbReference>
<evidence type="ECO:0000259" key="9">
    <source>
        <dbReference type="PROSITE" id="PS50110"/>
    </source>
</evidence>
<dbReference type="InterPro" id="IPR000700">
    <property type="entry name" value="PAS-assoc_C"/>
</dbReference>
<feature type="domain" description="Response regulatory" evidence="9">
    <location>
        <begin position="1077"/>
        <end position="1196"/>
    </location>
</feature>
<evidence type="ECO:0000256" key="7">
    <source>
        <dbReference type="SAM" id="Phobius"/>
    </source>
</evidence>
<dbReference type="CDD" id="cd00082">
    <property type="entry name" value="HisKA"/>
    <property type="match status" value="1"/>
</dbReference>
<proteinExistence type="predicted"/>
<evidence type="ECO:0000256" key="4">
    <source>
        <dbReference type="ARBA" id="ARBA00022679"/>
    </source>
</evidence>
<dbReference type="InterPro" id="IPR005467">
    <property type="entry name" value="His_kinase_dom"/>
</dbReference>
<keyword evidence="4" id="KW-0808">Transferase</keyword>
<dbReference type="InterPro" id="IPR003594">
    <property type="entry name" value="HATPase_dom"/>
</dbReference>
<feature type="domain" description="Histidine kinase" evidence="8">
    <location>
        <begin position="817"/>
        <end position="1046"/>
    </location>
</feature>
<dbReference type="InterPro" id="IPR004358">
    <property type="entry name" value="Sig_transdc_His_kin-like_C"/>
</dbReference>
<feature type="domain" description="CHASE" evidence="11">
    <location>
        <begin position="112"/>
        <end position="202"/>
    </location>
</feature>
<dbReference type="Pfam" id="PF00072">
    <property type="entry name" value="Response_reg"/>
    <property type="match status" value="1"/>
</dbReference>
<dbReference type="CDD" id="cd17546">
    <property type="entry name" value="REC_hyHK_CKI1_RcsC-like"/>
    <property type="match status" value="1"/>
</dbReference>
<organism evidence="12 13">
    <name type="scientific">Desulfolutivibrio sulfodismutans</name>
    <dbReference type="NCBI Taxonomy" id="63561"/>
    <lineage>
        <taxon>Bacteria</taxon>
        <taxon>Pseudomonadati</taxon>
        <taxon>Thermodesulfobacteriota</taxon>
        <taxon>Desulfovibrionia</taxon>
        <taxon>Desulfovibrionales</taxon>
        <taxon>Desulfovibrionaceae</taxon>
        <taxon>Desulfolutivibrio</taxon>
    </lineage>
</organism>
<keyword evidence="5" id="KW-0418">Kinase</keyword>
<evidence type="ECO:0000256" key="1">
    <source>
        <dbReference type="ARBA" id="ARBA00000085"/>
    </source>
</evidence>
<gene>
    <name evidence="12" type="ORF">G3N56_08125</name>
</gene>
<dbReference type="PROSITE" id="PS50109">
    <property type="entry name" value="HIS_KIN"/>
    <property type="match status" value="1"/>
</dbReference>
<dbReference type="InterPro" id="IPR036097">
    <property type="entry name" value="HisK_dim/P_sf"/>
</dbReference>